<dbReference type="SMART" id="SM00347">
    <property type="entry name" value="HTH_MARR"/>
    <property type="match status" value="1"/>
</dbReference>
<dbReference type="STRING" id="665126.ABB55_20680"/>
<dbReference type="Proteomes" id="UP000048984">
    <property type="component" value="Unassembled WGS sequence"/>
</dbReference>
<dbReference type="InterPro" id="IPR036390">
    <property type="entry name" value="WH_DNA-bd_sf"/>
</dbReference>
<dbReference type="InterPro" id="IPR039422">
    <property type="entry name" value="MarR/SlyA-like"/>
</dbReference>
<evidence type="ECO:0000313" key="6">
    <source>
        <dbReference type="Proteomes" id="UP000048984"/>
    </source>
</evidence>
<dbReference type="PANTHER" id="PTHR33164:SF64">
    <property type="entry name" value="TRANSCRIPTIONAL REGULATOR SLYA"/>
    <property type="match status" value="1"/>
</dbReference>
<gene>
    <name evidence="5" type="ORF">ABB55_20680</name>
</gene>
<dbReference type="PANTHER" id="PTHR33164">
    <property type="entry name" value="TRANSCRIPTIONAL REGULATOR, MARR FAMILY"/>
    <property type="match status" value="1"/>
</dbReference>
<evidence type="ECO:0000256" key="1">
    <source>
        <dbReference type="ARBA" id="ARBA00023015"/>
    </source>
</evidence>
<reference evidence="5 6" key="1">
    <citation type="submission" date="2015-09" db="EMBL/GenBank/DDBJ databases">
        <authorList>
            <person name="Jackson K.R."/>
            <person name="Lunt B.L."/>
            <person name="Fisher J.N.B."/>
            <person name="Gardner A.V."/>
            <person name="Bailey M.E."/>
            <person name="Deus L.M."/>
            <person name="Earl A.S."/>
            <person name="Gibby P.D."/>
            <person name="Hartmann K.A."/>
            <person name="Liu J.E."/>
            <person name="Manci A.M."/>
            <person name="Nielsen D.A."/>
            <person name="Solomon M.B."/>
            <person name="Breakwell D.P."/>
            <person name="Burnett S.H."/>
            <person name="Grose J.H."/>
        </authorList>
    </citation>
    <scope>NUCLEOTIDE SEQUENCE [LARGE SCALE GENOMIC DNA]</scope>
    <source>
        <strain evidence="5 6">16</strain>
    </source>
</reference>
<evidence type="ECO:0000313" key="5">
    <source>
        <dbReference type="EMBL" id="KPL54327.1"/>
    </source>
</evidence>
<dbReference type="PRINTS" id="PR00598">
    <property type="entry name" value="HTHMARR"/>
</dbReference>
<dbReference type="EMBL" id="LJYW01000001">
    <property type="protein sequence ID" value="KPL54327.1"/>
    <property type="molecule type" value="Genomic_DNA"/>
</dbReference>
<name>A0A0P6W507_9HYPH</name>
<accession>A0A0P6W507</accession>
<dbReference type="GO" id="GO:0006950">
    <property type="term" value="P:response to stress"/>
    <property type="evidence" value="ECO:0007669"/>
    <property type="project" value="TreeGrafter"/>
</dbReference>
<evidence type="ECO:0000256" key="2">
    <source>
        <dbReference type="ARBA" id="ARBA00023125"/>
    </source>
</evidence>
<comment type="caution">
    <text evidence="5">The sequence shown here is derived from an EMBL/GenBank/DDBJ whole genome shotgun (WGS) entry which is preliminary data.</text>
</comment>
<protein>
    <recommendedName>
        <fullName evidence="4">HTH marR-type domain-containing protein</fullName>
    </recommendedName>
</protein>
<keyword evidence="3" id="KW-0804">Transcription</keyword>
<dbReference type="Pfam" id="PF12802">
    <property type="entry name" value="MarR_2"/>
    <property type="match status" value="1"/>
</dbReference>
<dbReference type="PROSITE" id="PS50995">
    <property type="entry name" value="HTH_MARR_2"/>
    <property type="match status" value="1"/>
</dbReference>
<reference evidence="5 6" key="2">
    <citation type="submission" date="2015-10" db="EMBL/GenBank/DDBJ databases">
        <title>Draft Genome Sequence of Prosthecomicrobium hirschii ATCC 27832.</title>
        <authorList>
            <person name="Daniel J."/>
            <person name="Givan S.A."/>
            <person name="Brun Y.V."/>
            <person name="Brown P.J."/>
        </authorList>
    </citation>
    <scope>NUCLEOTIDE SEQUENCE [LARGE SCALE GENOMIC DNA]</scope>
    <source>
        <strain evidence="5 6">16</strain>
    </source>
</reference>
<evidence type="ECO:0000256" key="3">
    <source>
        <dbReference type="ARBA" id="ARBA00023163"/>
    </source>
</evidence>
<dbReference type="GO" id="GO:0003700">
    <property type="term" value="F:DNA-binding transcription factor activity"/>
    <property type="evidence" value="ECO:0007669"/>
    <property type="project" value="InterPro"/>
</dbReference>
<feature type="domain" description="HTH marR-type" evidence="4">
    <location>
        <begin position="19"/>
        <end position="151"/>
    </location>
</feature>
<keyword evidence="2" id="KW-0238">DNA-binding</keyword>
<sequence length="157" mass="17318">MAASPAGAPAEGADAFPLRDHLFYYFSQIMAHRNRRLNTELKPFGVDYARWRIMAVLNDQPGCSMQQLADTTSVDRTSLTHTLKLMEAEGLVSRTPRATDRRSVVLGLTEAGSRLFVRILPTVRAQTELALTGIGAGEAEGLMRLLARMAENLRDES</sequence>
<keyword evidence="1" id="KW-0805">Transcription regulation</keyword>
<dbReference type="AlphaFoldDB" id="A0A0P6W507"/>
<organism evidence="5 6">
    <name type="scientific">Prosthecodimorpha hirschii</name>
    <dbReference type="NCBI Taxonomy" id="665126"/>
    <lineage>
        <taxon>Bacteria</taxon>
        <taxon>Pseudomonadati</taxon>
        <taxon>Pseudomonadota</taxon>
        <taxon>Alphaproteobacteria</taxon>
        <taxon>Hyphomicrobiales</taxon>
        <taxon>Ancalomicrobiaceae</taxon>
        <taxon>Prosthecodimorpha</taxon>
    </lineage>
</organism>
<dbReference type="GO" id="GO:0003677">
    <property type="term" value="F:DNA binding"/>
    <property type="evidence" value="ECO:0007669"/>
    <property type="project" value="UniProtKB-KW"/>
</dbReference>
<dbReference type="InterPro" id="IPR000835">
    <property type="entry name" value="HTH_MarR-typ"/>
</dbReference>
<evidence type="ECO:0000259" key="4">
    <source>
        <dbReference type="PROSITE" id="PS50995"/>
    </source>
</evidence>
<keyword evidence="6" id="KW-1185">Reference proteome</keyword>
<dbReference type="SUPFAM" id="SSF46785">
    <property type="entry name" value="Winged helix' DNA-binding domain"/>
    <property type="match status" value="1"/>
</dbReference>
<dbReference type="InterPro" id="IPR036388">
    <property type="entry name" value="WH-like_DNA-bd_sf"/>
</dbReference>
<dbReference type="Gene3D" id="1.10.10.10">
    <property type="entry name" value="Winged helix-like DNA-binding domain superfamily/Winged helix DNA-binding domain"/>
    <property type="match status" value="1"/>
</dbReference>
<proteinExistence type="predicted"/>